<evidence type="ECO:0000256" key="4">
    <source>
        <dbReference type="SAM" id="MobiDB-lite"/>
    </source>
</evidence>
<accession>A0ABS3NZZ7</accession>
<evidence type="ECO:0000313" key="9">
    <source>
        <dbReference type="Proteomes" id="UP000677611"/>
    </source>
</evidence>
<keyword evidence="9" id="KW-1185">Reference proteome</keyword>
<dbReference type="NCBIfam" id="TIGR01167">
    <property type="entry name" value="LPXTG_anchor"/>
    <property type="match status" value="1"/>
</dbReference>
<keyword evidence="3 6" id="KW-0732">Signal</keyword>
<evidence type="ECO:0000256" key="5">
    <source>
        <dbReference type="SAM" id="Phobius"/>
    </source>
</evidence>
<evidence type="ECO:0000256" key="1">
    <source>
        <dbReference type="ARBA" id="ARBA00007257"/>
    </source>
</evidence>
<dbReference type="RefSeq" id="WP_208017897.1">
    <property type="nucleotide sequence ID" value="NZ_JAGDQJ010000014.1"/>
</dbReference>
<feature type="domain" description="SpaA-like prealbumin fold" evidence="7">
    <location>
        <begin position="1193"/>
        <end position="1287"/>
    </location>
</feature>
<comment type="similarity">
    <text evidence="1">Belongs to the serine-aspartate repeat-containing protein (SDr) family.</text>
</comment>
<dbReference type="Proteomes" id="UP000677611">
    <property type="component" value="Unassembled WGS sequence"/>
</dbReference>
<evidence type="ECO:0000256" key="6">
    <source>
        <dbReference type="SAM" id="SignalP"/>
    </source>
</evidence>
<feature type="compositionally biased region" description="Basic and acidic residues" evidence="4">
    <location>
        <begin position="190"/>
        <end position="203"/>
    </location>
</feature>
<evidence type="ECO:0000259" key="7">
    <source>
        <dbReference type="Pfam" id="PF17802"/>
    </source>
</evidence>
<dbReference type="EMBL" id="JAGDQJ010000014">
    <property type="protein sequence ID" value="MBO1626087.1"/>
    <property type="molecule type" value="Genomic_DNA"/>
</dbReference>
<evidence type="ECO:0000256" key="2">
    <source>
        <dbReference type="ARBA" id="ARBA00022525"/>
    </source>
</evidence>
<organism evidence="8 9">
    <name type="scientific">Bacillus arachidis</name>
    <dbReference type="NCBI Taxonomy" id="2819290"/>
    <lineage>
        <taxon>Bacteria</taxon>
        <taxon>Bacillati</taxon>
        <taxon>Bacillota</taxon>
        <taxon>Bacilli</taxon>
        <taxon>Bacillales</taxon>
        <taxon>Bacillaceae</taxon>
        <taxon>Bacillus</taxon>
    </lineage>
</organism>
<keyword evidence="2" id="KW-0964">Secreted</keyword>
<gene>
    <name evidence="8" type="ORF">J4P90_12710</name>
</gene>
<feature type="domain" description="SpaA-like prealbumin fold" evidence="7">
    <location>
        <begin position="1292"/>
        <end position="1386"/>
    </location>
</feature>
<proteinExistence type="inferred from homology"/>
<feature type="region of interest" description="Disordered" evidence="4">
    <location>
        <begin position="183"/>
        <end position="243"/>
    </location>
</feature>
<feature type="chain" id="PRO_5045048811" evidence="6">
    <location>
        <begin position="29"/>
        <end position="1425"/>
    </location>
</feature>
<keyword evidence="5" id="KW-0472">Membrane</keyword>
<reference evidence="8 9" key="1">
    <citation type="submission" date="2021-03" db="EMBL/GenBank/DDBJ databases">
        <title>Identification of novel Bacillus strains.</title>
        <authorList>
            <person name="Xiao Z."/>
            <person name="Li Y."/>
            <person name="Shen J."/>
        </authorList>
    </citation>
    <scope>NUCLEOTIDE SEQUENCE [LARGE SCALE GENOMIC DNA]</scope>
    <source>
        <strain evidence="8 9">SY8</strain>
    </source>
</reference>
<dbReference type="InterPro" id="IPR041033">
    <property type="entry name" value="SpaA_PFL_dom_1"/>
</dbReference>
<dbReference type="PANTHER" id="PTHR36108:SF13">
    <property type="entry name" value="COLOSSIN-B-RELATED"/>
    <property type="match status" value="1"/>
</dbReference>
<feature type="compositionally biased region" description="Low complexity" evidence="4">
    <location>
        <begin position="215"/>
        <end position="229"/>
    </location>
</feature>
<name>A0ABS3NZZ7_9BACI</name>
<keyword evidence="5" id="KW-1133">Transmembrane helix</keyword>
<feature type="transmembrane region" description="Helical" evidence="5">
    <location>
        <begin position="1400"/>
        <end position="1418"/>
    </location>
</feature>
<sequence length="1425" mass="156143">MKKYVGKALILMMSVLLFFQQFAISAVAATSEVPNLELNFKALQQEVLSGKTADFELDVKVTGSQTTLTNGKIVVNLPKHAEVPVVYPQIQNGVPDKTLTIAGVSPIYDAKKGTLTYTFPELKSGQIYKTTIQAVPELGKTPVNDKDKNIRELESDVSMTVDQYADVLNSGKKTTKVISNEAVSASGAKAKPETATEESKAKPETATQESKAKPETATQESTTQETAAQRFTATPGTATQRSAATPGTANLELYLNPLQQEVLSGKTANFELDVKVTGSQTTLTNGKIVVNLPKHAEVPVAYPQIKKGVPDKTLTIAGVSPVYDAKKGTLTYTFPELKSGQVYKTIIQATPELGKTPVSDKGKNIRNLEADVSMKVDQYTEALNSGKKTTKVISNGAVSISKAYTSTEKYKNNKWNVSNDPPVQGDLGTWTIKVNIPKTAAGLSYIQENSKIRIVDQLPKGLIFDPKYQESGFSGVYDATKRTITWEFDAPTFAEQDRVSMNGNLFEKELKLINVRFDYSIPNFSTITNTATATYQPYSIGNKSPISTSGSGDIMIASGDGDTSNTTGGYIYGIHRGAIDGTGNFQTDNSKLGYIPTVTDDAYLHFFTGLLIDPYQMNYRINSGTWQSGPYPVGFHQRIVKSGYKYKTMEYTVDSKLDLTQLQFTKPYDFYISTSPEAPLTKVPDTFIQLKINGVWKSEYPVQYPISNQPNTRTDKLDVTQFGKNGHVEAFRVIYRNASGKMTAKVDSFYNVNKGAVGQTTNSVKYNYVLNDGTKVELRPSNNQSVQGDRHVNIVKTASSTPIVQTAIQFVEGGDKPLSGSNIQRGNNRIQIEFQNDAASQANIQGPLELVALLPKGVNILAKPNVLYSSNSSKPTYKVIGEVNGQQQIKFTWDNRRVLPREKITASFDVDVTRKALSDLSMEVYGFSANQKLQVPSSQGNTITKSVLETDKSDLNKNRNINEPRVKSANKYSLVKNDNLQIEKLVKGSLDNEFSLFGHTNPDGNVTYRFKLTNTTNEVIEQFMFLDVLPSVGDLGITDNKARDSKFATTLKGPISFTDTKWQDKVTVYYSKSKNPKRDDLYATVDYSIGSTPQPNPAGAEKPNWMPASMVTNWNEIHSFKIVMKEGVDWLEGQNVQFDIQAKAPSLPVDLALLDETIPEINRAAWNSFAVTANGLLAVEPLRVGVVMKALSGSLELTKVDDQTGIVLPGATFELRKYESGSSTNYSVIASGTTDNLGKLILKDLPLGSYKLVETKAPNDYMLLKDPIDVNITTSGDMVKLTVKNTKLPVPGSIEITKVDDQTGKILPGATFELRKYESGSSTNYSVIASGTTDNLGKLILKDLPLGSYKLVETKAPNDYMLLKDPIDVNITTSGDLVKLTVKNTKTGWVIPKTGGSGTILFYGMGVLLMIIPLTLWLRKKKANN</sequence>
<keyword evidence="5" id="KW-0812">Transmembrane</keyword>
<dbReference type="SUPFAM" id="SSF49478">
    <property type="entry name" value="Cna protein B-type domain"/>
    <property type="match status" value="2"/>
</dbReference>
<feature type="compositionally biased region" description="Polar residues" evidence="4">
    <location>
        <begin position="231"/>
        <end position="243"/>
    </location>
</feature>
<dbReference type="InterPro" id="IPR013783">
    <property type="entry name" value="Ig-like_fold"/>
</dbReference>
<evidence type="ECO:0000256" key="3">
    <source>
        <dbReference type="ARBA" id="ARBA00022729"/>
    </source>
</evidence>
<comment type="caution">
    <text evidence="8">The sequence shown here is derived from an EMBL/GenBank/DDBJ whole genome shotgun (WGS) entry which is preliminary data.</text>
</comment>
<evidence type="ECO:0000313" key="8">
    <source>
        <dbReference type="EMBL" id="MBO1626087.1"/>
    </source>
</evidence>
<dbReference type="PANTHER" id="PTHR36108">
    <property type="entry name" value="COLOSSIN-B-RELATED"/>
    <property type="match status" value="1"/>
</dbReference>
<dbReference type="Pfam" id="PF17802">
    <property type="entry name" value="SpaA"/>
    <property type="match status" value="2"/>
</dbReference>
<feature type="signal peptide" evidence="6">
    <location>
        <begin position="1"/>
        <end position="28"/>
    </location>
</feature>
<protein>
    <submittedName>
        <fullName evidence="8">LPXTG cell wall anchor domain-containing protein</fullName>
    </submittedName>
</protein>
<dbReference type="Gene3D" id="2.60.40.10">
    <property type="entry name" value="Immunoglobulins"/>
    <property type="match status" value="2"/>
</dbReference>